<evidence type="ECO:0000256" key="11">
    <source>
        <dbReference type="ARBA" id="ARBA00022726"/>
    </source>
</evidence>
<dbReference type="InterPro" id="IPR005764">
    <property type="entry name" value="Ade_phspho_trans"/>
</dbReference>
<organism evidence="14">
    <name type="scientific">Herbiconiux sp. A18JL235</name>
    <dbReference type="NCBI Taxonomy" id="3152363"/>
    <lineage>
        <taxon>Bacteria</taxon>
        <taxon>Bacillati</taxon>
        <taxon>Actinomycetota</taxon>
        <taxon>Actinomycetes</taxon>
        <taxon>Micrococcales</taxon>
        <taxon>Microbacteriaceae</taxon>
        <taxon>Herbiconiux</taxon>
    </lineage>
</organism>
<dbReference type="FunFam" id="3.40.50.2020:FF:000004">
    <property type="entry name" value="Adenine phosphoribosyltransferase"/>
    <property type="match status" value="1"/>
</dbReference>
<gene>
    <name evidence="12" type="primary">apt</name>
    <name evidence="14" type="ORF">ABFY20_13890</name>
</gene>
<comment type="subunit">
    <text evidence="6 12">Homodimer.</text>
</comment>
<keyword evidence="9 12" id="KW-0328">Glycosyltransferase</keyword>
<evidence type="ECO:0000256" key="7">
    <source>
        <dbReference type="ARBA" id="ARBA00011893"/>
    </source>
</evidence>
<sequence length="171" mass="17335">MTETPDFPEPGILFRDLSTLFADPEGLPAVGAALVGRHAEPSPFGAVDAVVGIEARGFVLGTAAAMAGGLGMLAVRKAGKLPGEVLTESYALEYGTASLEVHPETLPTGSRVLLVDDVLATGGTVAATVRLMQRAGWVVAGISVVIELDGLGGRAAVAAETDAPVHPLLVL</sequence>
<evidence type="ECO:0000313" key="14">
    <source>
        <dbReference type="EMBL" id="XDI07430.1"/>
    </source>
</evidence>
<evidence type="ECO:0000256" key="12">
    <source>
        <dbReference type="HAMAP-Rule" id="MF_00004"/>
    </source>
</evidence>
<dbReference type="NCBIfam" id="NF002636">
    <property type="entry name" value="PRK02304.1-5"/>
    <property type="match status" value="1"/>
</dbReference>
<evidence type="ECO:0000256" key="1">
    <source>
        <dbReference type="ARBA" id="ARBA00000868"/>
    </source>
</evidence>
<dbReference type="GO" id="GO:0002055">
    <property type="term" value="F:adenine binding"/>
    <property type="evidence" value="ECO:0007669"/>
    <property type="project" value="TreeGrafter"/>
</dbReference>
<evidence type="ECO:0000256" key="5">
    <source>
        <dbReference type="ARBA" id="ARBA00008391"/>
    </source>
</evidence>
<dbReference type="SUPFAM" id="SSF53271">
    <property type="entry name" value="PRTase-like"/>
    <property type="match status" value="1"/>
</dbReference>
<dbReference type="InterPro" id="IPR000836">
    <property type="entry name" value="PRTase_dom"/>
</dbReference>
<evidence type="ECO:0000256" key="3">
    <source>
        <dbReference type="ARBA" id="ARBA00004496"/>
    </source>
</evidence>
<reference evidence="14" key="1">
    <citation type="submission" date="2024-05" db="EMBL/GenBank/DDBJ databases">
        <title>Herbiconiux sp. A18JL235.</title>
        <authorList>
            <person name="Zhang G."/>
        </authorList>
    </citation>
    <scope>NUCLEOTIDE SEQUENCE</scope>
    <source>
        <strain evidence="14">A18JL235</strain>
    </source>
</reference>
<keyword evidence="10 12" id="KW-0808">Transferase</keyword>
<evidence type="ECO:0000256" key="10">
    <source>
        <dbReference type="ARBA" id="ARBA00022679"/>
    </source>
</evidence>
<dbReference type="AlphaFoldDB" id="A0AB39BMS5"/>
<name>A0AB39BMS5_9MICO</name>
<evidence type="ECO:0000256" key="4">
    <source>
        <dbReference type="ARBA" id="ARBA00004659"/>
    </source>
</evidence>
<comment type="catalytic activity">
    <reaction evidence="1 12">
        <text>AMP + diphosphate = 5-phospho-alpha-D-ribose 1-diphosphate + adenine</text>
        <dbReference type="Rhea" id="RHEA:16609"/>
        <dbReference type="ChEBI" id="CHEBI:16708"/>
        <dbReference type="ChEBI" id="CHEBI:33019"/>
        <dbReference type="ChEBI" id="CHEBI:58017"/>
        <dbReference type="ChEBI" id="CHEBI:456215"/>
        <dbReference type="EC" id="2.4.2.7"/>
    </reaction>
</comment>
<dbReference type="GO" id="GO:0003999">
    <property type="term" value="F:adenine phosphoribosyltransferase activity"/>
    <property type="evidence" value="ECO:0007669"/>
    <property type="project" value="UniProtKB-UniRule"/>
</dbReference>
<keyword evidence="11 12" id="KW-0660">Purine salvage</keyword>
<evidence type="ECO:0000256" key="8">
    <source>
        <dbReference type="ARBA" id="ARBA00022490"/>
    </source>
</evidence>
<evidence type="ECO:0000259" key="13">
    <source>
        <dbReference type="Pfam" id="PF00156"/>
    </source>
</evidence>
<dbReference type="GO" id="GO:0005737">
    <property type="term" value="C:cytoplasm"/>
    <property type="evidence" value="ECO:0007669"/>
    <property type="project" value="UniProtKB-SubCell"/>
</dbReference>
<dbReference type="EMBL" id="CP162511">
    <property type="protein sequence ID" value="XDI07430.1"/>
    <property type="molecule type" value="Genomic_DNA"/>
</dbReference>
<dbReference type="GO" id="GO:0016208">
    <property type="term" value="F:AMP binding"/>
    <property type="evidence" value="ECO:0007669"/>
    <property type="project" value="TreeGrafter"/>
</dbReference>
<dbReference type="InterPro" id="IPR029057">
    <property type="entry name" value="PRTase-like"/>
</dbReference>
<protein>
    <recommendedName>
        <fullName evidence="7 12">Adenine phosphoribosyltransferase</fullName>
        <shortName evidence="12">APRT</shortName>
        <ecNumber evidence="7 12">2.4.2.7</ecNumber>
    </recommendedName>
</protein>
<accession>A0AB39BMS5</accession>
<feature type="domain" description="Phosphoribosyltransferase" evidence="13">
    <location>
        <begin position="23"/>
        <end position="146"/>
    </location>
</feature>
<keyword evidence="8 12" id="KW-0963">Cytoplasm</keyword>
<proteinExistence type="inferred from homology"/>
<dbReference type="GO" id="GO:0006168">
    <property type="term" value="P:adenine salvage"/>
    <property type="evidence" value="ECO:0007669"/>
    <property type="project" value="InterPro"/>
</dbReference>
<dbReference type="GO" id="GO:0006166">
    <property type="term" value="P:purine ribonucleoside salvage"/>
    <property type="evidence" value="ECO:0007669"/>
    <property type="project" value="UniProtKB-KW"/>
</dbReference>
<dbReference type="Gene3D" id="3.40.50.2020">
    <property type="match status" value="1"/>
</dbReference>
<dbReference type="GO" id="GO:0044209">
    <property type="term" value="P:AMP salvage"/>
    <property type="evidence" value="ECO:0007669"/>
    <property type="project" value="UniProtKB-UniRule"/>
</dbReference>
<comment type="similarity">
    <text evidence="5 12">Belongs to the purine/pyrimidine phosphoribosyltransferase family.</text>
</comment>
<comment type="pathway">
    <text evidence="4 12">Purine metabolism; AMP biosynthesis via salvage pathway; AMP from adenine: step 1/1.</text>
</comment>
<dbReference type="PANTHER" id="PTHR32315">
    <property type="entry name" value="ADENINE PHOSPHORIBOSYLTRANSFERASE"/>
    <property type="match status" value="1"/>
</dbReference>
<evidence type="ECO:0000256" key="9">
    <source>
        <dbReference type="ARBA" id="ARBA00022676"/>
    </source>
</evidence>
<dbReference type="Pfam" id="PF00156">
    <property type="entry name" value="Pribosyltran"/>
    <property type="match status" value="1"/>
</dbReference>
<dbReference type="RefSeq" id="WP_368499798.1">
    <property type="nucleotide sequence ID" value="NZ_CP162511.1"/>
</dbReference>
<comment type="subcellular location">
    <subcellularLocation>
        <location evidence="3 12">Cytoplasm</location>
    </subcellularLocation>
</comment>
<evidence type="ECO:0000256" key="2">
    <source>
        <dbReference type="ARBA" id="ARBA00003968"/>
    </source>
</evidence>
<dbReference type="CDD" id="cd06223">
    <property type="entry name" value="PRTases_typeI"/>
    <property type="match status" value="1"/>
</dbReference>
<dbReference type="InterPro" id="IPR050054">
    <property type="entry name" value="UPRTase/APRTase"/>
</dbReference>
<evidence type="ECO:0000256" key="6">
    <source>
        <dbReference type="ARBA" id="ARBA00011738"/>
    </source>
</evidence>
<dbReference type="EC" id="2.4.2.7" evidence="7 12"/>
<comment type="function">
    <text evidence="2 12">Catalyzes a salvage reaction resulting in the formation of AMP, that is energically less costly than de novo synthesis.</text>
</comment>
<dbReference type="HAMAP" id="MF_00004">
    <property type="entry name" value="Aden_phosphoribosyltr"/>
    <property type="match status" value="1"/>
</dbReference>
<dbReference type="PANTHER" id="PTHR32315:SF3">
    <property type="entry name" value="ADENINE PHOSPHORIBOSYLTRANSFERASE"/>
    <property type="match status" value="1"/>
</dbReference>